<evidence type="ECO:0000256" key="4">
    <source>
        <dbReference type="ARBA" id="ARBA00022989"/>
    </source>
</evidence>
<feature type="transmembrane region" description="Helical" evidence="6">
    <location>
        <begin position="94"/>
        <end position="112"/>
    </location>
</feature>
<reference evidence="7" key="1">
    <citation type="submission" date="2014-11" db="EMBL/GenBank/DDBJ databases">
        <authorList>
            <person name="Geib S."/>
        </authorList>
    </citation>
    <scope>NUCLEOTIDE SEQUENCE</scope>
</reference>
<comment type="subcellular location">
    <subcellularLocation>
        <location evidence="1">Membrane</location>
        <topology evidence="1">Single-pass membrane protein</topology>
    </subcellularLocation>
</comment>
<dbReference type="InterPro" id="IPR009432">
    <property type="entry name" value="DUF1075"/>
</dbReference>
<dbReference type="Pfam" id="PF06388">
    <property type="entry name" value="DUF1075"/>
    <property type="match status" value="1"/>
</dbReference>
<feature type="transmembrane region" description="Helical" evidence="6">
    <location>
        <begin position="6"/>
        <end position="26"/>
    </location>
</feature>
<accession>A0A0A1WQK9</accession>
<evidence type="ECO:0000256" key="5">
    <source>
        <dbReference type="ARBA" id="ARBA00023136"/>
    </source>
</evidence>
<dbReference type="GO" id="GO:0016020">
    <property type="term" value="C:membrane"/>
    <property type="evidence" value="ECO:0007669"/>
    <property type="project" value="UniProtKB-SubCell"/>
</dbReference>
<keyword evidence="3 6" id="KW-0812">Transmembrane</keyword>
<organism evidence="7">
    <name type="scientific">Zeugodacus cucurbitae</name>
    <name type="common">Melon fruit fly</name>
    <name type="synonym">Bactrocera cucurbitae</name>
    <dbReference type="NCBI Taxonomy" id="28588"/>
    <lineage>
        <taxon>Eukaryota</taxon>
        <taxon>Metazoa</taxon>
        <taxon>Ecdysozoa</taxon>
        <taxon>Arthropoda</taxon>
        <taxon>Hexapoda</taxon>
        <taxon>Insecta</taxon>
        <taxon>Pterygota</taxon>
        <taxon>Neoptera</taxon>
        <taxon>Endopterygota</taxon>
        <taxon>Diptera</taxon>
        <taxon>Brachycera</taxon>
        <taxon>Muscomorpha</taxon>
        <taxon>Tephritoidea</taxon>
        <taxon>Tephritidae</taxon>
        <taxon>Zeugodacus</taxon>
        <taxon>Zeugodacus</taxon>
    </lineage>
</organism>
<protein>
    <submittedName>
        <fullName evidence="7">UPF0389 protein CG9231</fullName>
    </submittedName>
</protein>
<evidence type="ECO:0000256" key="2">
    <source>
        <dbReference type="ARBA" id="ARBA00007363"/>
    </source>
</evidence>
<name>A0A0A1WQK9_ZEUCU</name>
<keyword evidence="4 6" id="KW-1133">Transmembrane helix</keyword>
<evidence type="ECO:0000313" key="7">
    <source>
        <dbReference type="EMBL" id="JAD00931.1"/>
    </source>
</evidence>
<dbReference type="PANTHER" id="PTHR13674">
    <property type="entry name" value="GROWTH AND TRANSFORMATION-DEPENDENT PROTEIN"/>
    <property type="match status" value="1"/>
</dbReference>
<dbReference type="AlphaFoldDB" id="A0A0A1WQK9"/>
<dbReference type="EMBL" id="GBXI01013361">
    <property type="protein sequence ID" value="JAD00931.1"/>
    <property type="molecule type" value="Transcribed_RNA"/>
</dbReference>
<gene>
    <name evidence="7" type="primary">CG9231</name>
    <name evidence="7" type="ORF">g.10649</name>
</gene>
<dbReference type="PANTHER" id="PTHR13674:SF5">
    <property type="entry name" value="UPF0389 PROTEIN CG9231"/>
    <property type="match status" value="1"/>
</dbReference>
<evidence type="ECO:0000256" key="3">
    <source>
        <dbReference type="ARBA" id="ARBA00022692"/>
    </source>
</evidence>
<keyword evidence="5 6" id="KW-0472">Membrane</keyword>
<proteinExistence type="inferred from homology"/>
<sequence length="141" mass="16127">MRKELLFDVVLNKFSIVMFGIVNIIANSKKCAENLKIGRLLSQQTGKAIHSHIPNNLEKRFLVWSGKYKSLDQVPSHVSHDVMERCRNRIRIRVANIMIALTVLGCCIMVYSGKQAAKSGDSVVKQNLDWHKKYNEESKKE</sequence>
<comment type="similarity">
    <text evidence="2">Belongs to the UPF0389 family.</text>
</comment>
<evidence type="ECO:0000256" key="1">
    <source>
        <dbReference type="ARBA" id="ARBA00004167"/>
    </source>
</evidence>
<reference evidence="7" key="2">
    <citation type="journal article" date="2015" name="Gigascience">
        <title>Reconstructing a comprehensive transcriptome assembly of a white-pupal translocated strain of the pest fruit fly Bactrocera cucurbitae.</title>
        <authorList>
            <person name="Sim S.B."/>
            <person name="Calla B."/>
            <person name="Hall B."/>
            <person name="DeRego T."/>
            <person name="Geib S.M."/>
        </authorList>
    </citation>
    <scope>NUCLEOTIDE SEQUENCE</scope>
</reference>
<evidence type="ECO:0000256" key="6">
    <source>
        <dbReference type="SAM" id="Phobius"/>
    </source>
</evidence>